<comment type="similarity">
    <text evidence="5">Belongs to the Rap family.</text>
</comment>
<evidence type="ECO:0000256" key="4">
    <source>
        <dbReference type="ARBA" id="ARBA00022803"/>
    </source>
</evidence>
<evidence type="ECO:0000256" key="5">
    <source>
        <dbReference type="ARBA" id="ARBA00038253"/>
    </source>
</evidence>
<keyword evidence="6" id="KW-0812">Transmembrane</keyword>
<keyword evidence="8" id="KW-1185">Reference proteome</keyword>
<keyword evidence="6" id="KW-1133">Transmembrane helix</keyword>
<dbReference type="Proteomes" id="UP001163719">
    <property type="component" value="Unassembled WGS sequence"/>
</dbReference>
<accession>A0ABT3HM17</accession>
<keyword evidence="6" id="KW-0472">Membrane</keyword>
<proteinExistence type="inferred from homology"/>
<dbReference type="PANTHER" id="PTHR46630:SF1">
    <property type="entry name" value="TETRATRICOPEPTIDE REPEAT PROTEIN 29"/>
    <property type="match status" value="1"/>
</dbReference>
<dbReference type="EMBL" id="JAPDHV010000002">
    <property type="protein sequence ID" value="MCW3160835.1"/>
    <property type="molecule type" value="Genomic_DNA"/>
</dbReference>
<gene>
    <name evidence="7" type="ORF">OH806_06090</name>
</gene>
<evidence type="ECO:0000256" key="2">
    <source>
        <dbReference type="ARBA" id="ARBA00022490"/>
    </source>
</evidence>
<feature type="transmembrane region" description="Helical" evidence="6">
    <location>
        <begin position="341"/>
        <end position="363"/>
    </location>
</feature>
<evidence type="ECO:0008006" key="9">
    <source>
        <dbReference type="Google" id="ProtNLM"/>
    </source>
</evidence>
<protein>
    <recommendedName>
        <fullName evidence="9">Tetratricopeptide repeat-containing protein</fullName>
    </recommendedName>
</protein>
<dbReference type="SMART" id="SM00028">
    <property type="entry name" value="TPR"/>
    <property type="match status" value="4"/>
</dbReference>
<dbReference type="InterPro" id="IPR051476">
    <property type="entry name" value="Bac_ResReg_Asp_Phosphatase"/>
</dbReference>
<dbReference type="Gene3D" id="1.25.40.10">
    <property type="entry name" value="Tetratricopeptide repeat domain"/>
    <property type="match status" value="2"/>
</dbReference>
<keyword evidence="4" id="KW-0802">TPR repeat</keyword>
<keyword evidence="2" id="KW-0963">Cytoplasm</keyword>
<comment type="subcellular location">
    <subcellularLocation>
        <location evidence="1">Cytoplasm</location>
    </subcellularLocation>
</comment>
<comment type="caution">
    <text evidence="7">The sequence shown here is derived from an EMBL/GenBank/DDBJ whole genome shotgun (WGS) entry which is preliminary data.</text>
</comment>
<evidence type="ECO:0000313" key="7">
    <source>
        <dbReference type="EMBL" id="MCW3160835.1"/>
    </source>
</evidence>
<dbReference type="InterPro" id="IPR019734">
    <property type="entry name" value="TPR_rpt"/>
</dbReference>
<keyword evidence="3" id="KW-0677">Repeat</keyword>
<evidence type="ECO:0000313" key="8">
    <source>
        <dbReference type="Proteomes" id="UP001163719"/>
    </source>
</evidence>
<dbReference type="InterPro" id="IPR011990">
    <property type="entry name" value="TPR-like_helical_dom_sf"/>
</dbReference>
<dbReference type="PANTHER" id="PTHR46630">
    <property type="entry name" value="TETRATRICOPEPTIDE REPEAT PROTEIN 29"/>
    <property type="match status" value="1"/>
</dbReference>
<dbReference type="RefSeq" id="WP_264742780.1">
    <property type="nucleotide sequence ID" value="NZ_JAPDHV010000002.1"/>
</dbReference>
<reference evidence="7" key="1">
    <citation type="submission" date="2022-10" db="EMBL/GenBank/DDBJ databases">
        <title>Chryseobacterium babae sp. nov. isolated from the gut of the beetle Oryctes rhinoceros, and Chryseobacterium kimseyorum sp. nov., isolated from a stick insect rearing cage.</title>
        <authorList>
            <person name="Shelomi M."/>
            <person name="Han C.-J."/>
            <person name="Chen W.-M."/>
            <person name="Chen H.-K."/>
            <person name="Liaw S.-J."/>
            <person name="Muhle E."/>
            <person name="Clermont D."/>
        </authorList>
    </citation>
    <scope>NUCLEOTIDE SEQUENCE</scope>
    <source>
        <strain evidence="7">WLa1L2M3</strain>
    </source>
</reference>
<evidence type="ECO:0000256" key="3">
    <source>
        <dbReference type="ARBA" id="ARBA00022737"/>
    </source>
</evidence>
<sequence length="487" mass="57121">MKRQLPILLFVVSFLFGINLCSSQTRFTNTKTKYAEREIDSLQNAITPFLRSQGKFQEVISLNKKLIERSKELKYSRGVVSGYIHIANVLFLVGKYDESLRFLQLADKENNRQDYYLSSWLAIEFGNNFDVLGFKERASKDFSKAIQYASKIDNDLNKKRMLSYAYNRKAVCKYIAEIPDSSLYYLKKSAIILPEEPSSTINVGDWYAIRNQADSAKHYFHKAEEIIKDRPDFIYQKGSLYWAYGTLYDADKQYSKAIDSYNKAQNIFQQLNQPNDLMILYKLMANTYDSMGMKKQSEVYFYKHTSLKDSLSNIKQPALDTSVIYFLEEQEKENLSSRYRLYYIIVGISIVSIIVALLGLTYYKKNKRKSILIDEKDEETESLKQKVNESFEEIIQLAKNNSPEFWGRFQEIYPEFRERILEINPNLKTSELILCAYIYLGFNTKDIAEYTFKAVQTIKNNKYNLRKRLSIPPQKDIVVWIRKQTES</sequence>
<organism evidence="7 8">
    <name type="scientific">Chryseobacterium oryctis</name>
    <dbReference type="NCBI Taxonomy" id="2952618"/>
    <lineage>
        <taxon>Bacteria</taxon>
        <taxon>Pseudomonadati</taxon>
        <taxon>Bacteroidota</taxon>
        <taxon>Flavobacteriia</taxon>
        <taxon>Flavobacteriales</taxon>
        <taxon>Weeksellaceae</taxon>
        <taxon>Chryseobacterium group</taxon>
        <taxon>Chryseobacterium</taxon>
    </lineage>
</organism>
<name>A0ABT3HM17_9FLAO</name>
<dbReference type="InterPro" id="IPR016032">
    <property type="entry name" value="Sig_transdc_resp-reg_C-effctor"/>
</dbReference>
<dbReference type="SUPFAM" id="SSF48452">
    <property type="entry name" value="TPR-like"/>
    <property type="match status" value="1"/>
</dbReference>
<dbReference type="SUPFAM" id="SSF46894">
    <property type="entry name" value="C-terminal effector domain of the bipartite response regulators"/>
    <property type="match status" value="1"/>
</dbReference>
<evidence type="ECO:0000256" key="6">
    <source>
        <dbReference type="SAM" id="Phobius"/>
    </source>
</evidence>
<evidence type="ECO:0000256" key="1">
    <source>
        <dbReference type="ARBA" id="ARBA00004496"/>
    </source>
</evidence>